<dbReference type="AlphaFoldDB" id="A0A3N4LBV5"/>
<keyword evidence="3" id="KW-1185">Reference proteome</keyword>
<protein>
    <submittedName>
        <fullName evidence="2">Uncharacterized protein</fullName>
    </submittedName>
</protein>
<evidence type="ECO:0000256" key="1">
    <source>
        <dbReference type="SAM" id="Phobius"/>
    </source>
</evidence>
<accession>A0A3N4LBV5</accession>
<reference evidence="2 3" key="1">
    <citation type="journal article" date="2018" name="Nat. Ecol. Evol.">
        <title>Pezizomycetes genomes reveal the molecular basis of ectomycorrhizal truffle lifestyle.</title>
        <authorList>
            <person name="Murat C."/>
            <person name="Payen T."/>
            <person name="Noel B."/>
            <person name="Kuo A."/>
            <person name="Morin E."/>
            <person name="Chen J."/>
            <person name="Kohler A."/>
            <person name="Krizsan K."/>
            <person name="Balestrini R."/>
            <person name="Da Silva C."/>
            <person name="Montanini B."/>
            <person name="Hainaut M."/>
            <person name="Levati E."/>
            <person name="Barry K.W."/>
            <person name="Belfiori B."/>
            <person name="Cichocki N."/>
            <person name="Clum A."/>
            <person name="Dockter R.B."/>
            <person name="Fauchery L."/>
            <person name="Guy J."/>
            <person name="Iotti M."/>
            <person name="Le Tacon F."/>
            <person name="Lindquist E.A."/>
            <person name="Lipzen A."/>
            <person name="Malagnac F."/>
            <person name="Mello A."/>
            <person name="Molinier V."/>
            <person name="Miyauchi S."/>
            <person name="Poulain J."/>
            <person name="Riccioni C."/>
            <person name="Rubini A."/>
            <person name="Sitrit Y."/>
            <person name="Splivallo R."/>
            <person name="Traeger S."/>
            <person name="Wang M."/>
            <person name="Zifcakova L."/>
            <person name="Wipf D."/>
            <person name="Zambonelli A."/>
            <person name="Paolocci F."/>
            <person name="Nowrousian M."/>
            <person name="Ottonello S."/>
            <person name="Baldrian P."/>
            <person name="Spatafora J.W."/>
            <person name="Henrissat B."/>
            <person name="Nagy L.G."/>
            <person name="Aury J.M."/>
            <person name="Wincker P."/>
            <person name="Grigoriev I.V."/>
            <person name="Bonfante P."/>
            <person name="Martin F.M."/>
        </authorList>
    </citation>
    <scope>NUCLEOTIDE SEQUENCE [LARGE SCALE GENOMIC DNA]</scope>
    <source>
        <strain evidence="2 3">ATCC MYA-4762</strain>
    </source>
</reference>
<keyword evidence="1" id="KW-0812">Transmembrane</keyword>
<sequence>MTWFHISAYKLHKIGILSPGTLCIVAAYLCIKLRIRTILHIQPDMFVQSKYCT</sequence>
<feature type="transmembrane region" description="Helical" evidence="1">
    <location>
        <begin position="12"/>
        <end position="31"/>
    </location>
</feature>
<dbReference type="InParanoid" id="A0A3N4LBV5"/>
<keyword evidence="1" id="KW-1133">Transmembrane helix</keyword>
<dbReference type="EMBL" id="ML121573">
    <property type="protein sequence ID" value="RPB20350.1"/>
    <property type="molecule type" value="Genomic_DNA"/>
</dbReference>
<evidence type="ECO:0000313" key="2">
    <source>
        <dbReference type="EMBL" id="RPB20350.1"/>
    </source>
</evidence>
<dbReference type="Proteomes" id="UP000267821">
    <property type="component" value="Unassembled WGS sequence"/>
</dbReference>
<gene>
    <name evidence="2" type="ORF">L211DRAFT_524016</name>
</gene>
<evidence type="ECO:0000313" key="3">
    <source>
        <dbReference type="Proteomes" id="UP000267821"/>
    </source>
</evidence>
<proteinExistence type="predicted"/>
<organism evidence="2 3">
    <name type="scientific">Terfezia boudieri ATCC MYA-4762</name>
    <dbReference type="NCBI Taxonomy" id="1051890"/>
    <lineage>
        <taxon>Eukaryota</taxon>
        <taxon>Fungi</taxon>
        <taxon>Dikarya</taxon>
        <taxon>Ascomycota</taxon>
        <taxon>Pezizomycotina</taxon>
        <taxon>Pezizomycetes</taxon>
        <taxon>Pezizales</taxon>
        <taxon>Pezizaceae</taxon>
        <taxon>Terfezia</taxon>
    </lineage>
</organism>
<name>A0A3N4LBV5_9PEZI</name>
<keyword evidence="1" id="KW-0472">Membrane</keyword>